<name>A0A382EV57_9ZZZZ</name>
<dbReference type="AlphaFoldDB" id="A0A382EV57"/>
<gene>
    <name evidence="1" type="ORF">METZ01_LOCUS207422</name>
</gene>
<organism evidence="1">
    <name type="scientific">marine metagenome</name>
    <dbReference type="NCBI Taxonomy" id="408172"/>
    <lineage>
        <taxon>unclassified sequences</taxon>
        <taxon>metagenomes</taxon>
        <taxon>ecological metagenomes</taxon>
    </lineage>
</organism>
<evidence type="ECO:0000313" key="1">
    <source>
        <dbReference type="EMBL" id="SVB54568.1"/>
    </source>
</evidence>
<feature type="non-terminal residue" evidence="1">
    <location>
        <position position="64"/>
    </location>
</feature>
<proteinExistence type="predicted"/>
<protein>
    <submittedName>
        <fullName evidence="1">Uncharacterized protein</fullName>
    </submittedName>
</protein>
<accession>A0A382EV57</accession>
<sequence length="64" mass="7364">MIFFRLLLIAIIFLSTIKGREYFIYVTSESQDEVHLIMFDGQKGKIIKDIPVGVWPLEIEGPHG</sequence>
<reference evidence="1" key="1">
    <citation type="submission" date="2018-05" db="EMBL/GenBank/DDBJ databases">
        <authorList>
            <person name="Lanie J.A."/>
            <person name="Ng W.-L."/>
            <person name="Kazmierczak K.M."/>
            <person name="Andrzejewski T.M."/>
            <person name="Davidsen T.M."/>
            <person name="Wayne K.J."/>
            <person name="Tettelin H."/>
            <person name="Glass J.I."/>
            <person name="Rusch D."/>
            <person name="Podicherti R."/>
            <person name="Tsui H.-C.T."/>
            <person name="Winkler M.E."/>
        </authorList>
    </citation>
    <scope>NUCLEOTIDE SEQUENCE</scope>
</reference>
<dbReference type="EMBL" id="UINC01046487">
    <property type="protein sequence ID" value="SVB54568.1"/>
    <property type="molecule type" value="Genomic_DNA"/>
</dbReference>